<gene>
    <name evidence="1" type="ORF">K4G66_21995</name>
</gene>
<name>A0AA49GJ95_9BACT</name>
<dbReference type="AlphaFoldDB" id="A0AA49GJ95"/>
<protein>
    <submittedName>
        <fullName evidence="1">Uncharacterized protein</fullName>
    </submittedName>
</protein>
<organism evidence="1">
    <name type="scientific">Roseihalotalea indica</name>
    <dbReference type="NCBI Taxonomy" id="2867963"/>
    <lineage>
        <taxon>Bacteria</taxon>
        <taxon>Pseudomonadati</taxon>
        <taxon>Bacteroidota</taxon>
        <taxon>Cytophagia</taxon>
        <taxon>Cytophagales</taxon>
        <taxon>Catalimonadaceae</taxon>
        <taxon>Roseihalotalea</taxon>
    </lineage>
</organism>
<sequence>MPRISTIPTLYNDARTVSISDLKKWGYLEPESYKSGTIKWSSRGEIRARIGIAVYMGMSKKYLELDYTYGGEAVKYKVPIVSVESNLGKGKVLYFLCPATQKRCRKLYGLGKHFLHRSAFNAIYESQTYSRNNRALSHMAEIAFGSDKLYDELYSKYFKRFYAGKPTKRYLRLKKKIQKADRFSQQDIEGLYFGILPEMR</sequence>
<proteinExistence type="predicted"/>
<dbReference type="EMBL" id="CP120682">
    <property type="protein sequence ID" value="WKN35053.1"/>
    <property type="molecule type" value="Genomic_DNA"/>
</dbReference>
<reference evidence="1" key="2">
    <citation type="journal article" date="2024" name="Antonie Van Leeuwenhoek">
        <title>Roseihalotalea indica gen. nov., sp. nov., a halophilic Bacteroidetes from mesopelagic Southwest Indian Ocean with higher carbohydrate metabolic potential.</title>
        <authorList>
            <person name="Chen B."/>
            <person name="Zhang M."/>
            <person name="Lin D."/>
            <person name="Ye J."/>
            <person name="Tang K."/>
        </authorList>
    </citation>
    <scope>NUCLEOTIDE SEQUENCE</scope>
    <source>
        <strain evidence="1">TK19036</strain>
    </source>
</reference>
<accession>A0AA49GJ95</accession>
<evidence type="ECO:0000313" key="1">
    <source>
        <dbReference type="EMBL" id="WKN35053.1"/>
    </source>
</evidence>
<reference evidence="1" key="1">
    <citation type="journal article" date="2023" name="Comput. Struct. Biotechnol. J.">
        <title>Discovery of a novel marine Bacteroidetes with a rich repertoire of carbohydrate-active enzymes.</title>
        <authorList>
            <person name="Chen B."/>
            <person name="Liu G."/>
            <person name="Chen Q."/>
            <person name="Wang H."/>
            <person name="Liu L."/>
            <person name="Tang K."/>
        </authorList>
    </citation>
    <scope>NUCLEOTIDE SEQUENCE</scope>
    <source>
        <strain evidence="1">TK19036</strain>
    </source>
</reference>